<organism evidence="2 3">
    <name type="scientific">Araneus ventricosus</name>
    <name type="common">Orbweaver spider</name>
    <name type="synonym">Epeira ventricosa</name>
    <dbReference type="NCBI Taxonomy" id="182803"/>
    <lineage>
        <taxon>Eukaryota</taxon>
        <taxon>Metazoa</taxon>
        <taxon>Ecdysozoa</taxon>
        <taxon>Arthropoda</taxon>
        <taxon>Chelicerata</taxon>
        <taxon>Arachnida</taxon>
        <taxon>Araneae</taxon>
        <taxon>Araneomorphae</taxon>
        <taxon>Entelegynae</taxon>
        <taxon>Araneoidea</taxon>
        <taxon>Araneidae</taxon>
        <taxon>Araneus</taxon>
    </lineage>
</organism>
<keyword evidence="3" id="KW-1185">Reference proteome</keyword>
<feature type="transmembrane region" description="Helical" evidence="1">
    <location>
        <begin position="82"/>
        <end position="102"/>
    </location>
</feature>
<keyword evidence="1" id="KW-0472">Membrane</keyword>
<comment type="caution">
    <text evidence="2">The sequence shown here is derived from an EMBL/GenBank/DDBJ whole genome shotgun (WGS) entry which is preliminary data.</text>
</comment>
<accession>A0A4Y2KIC9</accession>
<evidence type="ECO:0000256" key="1">
    <source>
        <dbReference type="SAM" id="Phobius"/>
    </source>
</evidence>
<reference evidence="2 3" key="1">
    <citation type="journal article" date="2019" name="Sci. Rep.">
        <title>Orb-weaving spider Araneus ventricosus genome elucidates the spidroin gene catalogue.</title>
        <authorList>
            <person name="Kono N."/>
            <person name="Nakamura H."/>
            <person name="Ohtoshi R."/>
            <person name="Moran D.A.P."/>
            <person name="Shinohara A."/>
            <person name="Yoshida Y."/>
            <person name="Fujiwara M."/>
            <person name="Mori M."/>
            <person name="Tomita M."/>
            <person name="Arakawa K."/>
        </authorList>
    </citation>
    <scope>NUCLEOTIDE SEQUENCE [LARGE SCALE GENOMIC DNA]</scope>
</reference>
<keyword evidence="1" id="KW-0812">Transmembrane</keyword>
<proteinExistence type="predicted"/>
<dbReference type="EMBL" id="BGPR01004639">
    <property type="protein sequence ID" value="GBN01680.1"/>
    <property type="molecule type" value="Genomic_DNA"/>
</dbReference>
<keyword evidence="1" id="KW-1133">Transmembrane helix</keyword>
<gene>
    <name evidence="2" type="ORF">AVEN_159800_1</name>
</gene>
<sequence>MAEWPPDKAGRRIGFISITLSVTSVAFSRVDDVTAAKIVCTDIRICCWNSFNINSSKSSYDSAYRRMQSHIIATKDVLHREVFLFLVAVIILTSGGLARLPACPMASGPP</sequence>
<protein>
    <submittedName>
        <fullName evidence="2">Uncharacterized protein</fullName>
    </submittedName>
</protein>
<dbReference type="AlphaFoldDB" id="A0A4Y2KIC9"/>
<name>A0A4Y2KIC9_ARAVE</name>
<evidence type="ECO:0000313" key="3">
    <source>
        <dbReference type="Proteomes" id="UP000499080"/>
    </source>
</evidence>
<dbReference type="Proteomes" id="UP000499080">
    <property type="component" value="Unassembled WGS sequence"/>
</dbReference>
<evidence type="ECO:0000313" key="2">
    <source>
        <dbReference type="EMBL" id="GBN01680.1"/>
    </source>
</evidence>